<comment type="caution">
    <text evidence="1">The sequence shown here is derived from an EMBL/GenBank/DDBJ whole genome shotgun (WGS) entry which is preliminary data.</text>
</comment>
<dbReference type="AlphaFoldDB" id="A0A560F141"/>
<evidence type="ECO:0000313" key="1">
    <source>
        <dbReference type="EMBL" id="TWB15343.1"/>
    </source>
</evidence>
<dbReference type="EMBL" id="VITN01000015">
    <property type="protein sequence ID" value="TWB15343.1"/>
    <property type="molecule type" value="Genomic_DNA"/>
</dbReference>
<protein>
    <submittedName>
        <fullName evidence="1">Uncharacterized protein</fullName>
    </submittedName>
</protein>
<dbReference type="Proteomes" id="UP000319859">
    <property type="component" value="Unassembled WGS sequence"/>
</dbReference>
<reference evidence="1 2" key="1">
    <citation type="submission" date="2019-06" db="EMBL/GenBank/DDBJ databases">
        <title>Genomic Encyclopedia of Type Strains, Phase IV (KMG-V): Genome sequencing to study the core and pangenomes of soil and plant-associated prokaryotes.</title>
        <authorList>
            <person name="Whitman W."/>
        </authorList>
    </citation>
    <scope>NUCLEOTIDE SEQUENCE [LARGE SCALE GENOMIC DNA]</scope>
    <source>
        <strain evidence="1 2">BR 11880</strain>
    </source>
</reference>
<sequence>MHRVPTRRSIARRILDGFVLAGRRWFTRRPAELWPPF</sequence>
<evidence type="ECO:0000313" key="2">
    <source>
        <dbReference type="Proteomes" id="UP000319859"/>
    </source>
</evidence>
<proteinExistence type="predicted"/>
<name>A0A560F141_9PROT</name>
<accession>A0A560F141</accession>
<gene>
    <name evidence="1" type="ORF">FBZ89_115122</name>
</gene>
<organism evidence="1 2">
    <name type="scientific">Nitrospirillum amazonense</name>
    <dbReference type="NCBI Taxonomy" id="28077"/>
    <lineage>
        <taxon>Bacteria</taxon>
        <taxon>Pseudomonadati</taxon>
        <taxon>Pseudomonadota</taxon>
        <taxon>Alphaproteobacteria</taxon>
        <taxon>Rhodospirillales</taxon>
        <taxon>Azospirillaceae</taxon>
        <taxon>Nitrospirillum</taxon>
    </lineage>
</organism>